<dbReference type="AlphaFoldDB" id="A0A380Z584"/>
<gene>
    <name evidence="1" type="ORF">GAS29_18140</name>
</gene>
<protein>
    <submittedName>
        <fullName evidence="1">Uncharacterized protein</fullName>
    </submittedName>
</protein>
<sequence>MIKILEAPTQNERHKFVSFPNLNGSHQFNLDNYDIRIYYHKLFDNRTSKDKLYIDKYNSLDELEEDVYGNITHIDGGEWTTKSFKEVYNSLDKEKFLIKINQAIKKYGNMISVYGGVPFCIRTDEKIHLLSYLKGLHPDERIETWDMVYD</sequence>
<organism evidence="1 2">
    <name type="scientific">Phocaeicola vulgatus</name>
    <name type="common">Bacteroides vulgatus</name>
    <dbReference type="NCBI Taxonomy" id="821"/>
    <lineage>
        <taxon>Bacteria</taxon>
        <taxon>Pseudomonadati</taxon>
        <taxon>Bacteroidota</taxon>
        <taxon>Bacteroidia</taxon>
        <taxon>Bacteroidales</taxon>
        <taxon>Bacteroidaceae</taxon>
        <taxon>Phocaeicola</taxon>
    </lineage>
</organism>
<comment type="caution">
    <text evidence="1">The sequence shown here is derived from an EMBL/GenBank/DDBJ whole genome shotgun (WGS) entry which is preliminary data.</text>
</comment>
<name>A0A380Z584_PHOVU</name>
<dbReference type="RefSeq" id="WP_022233553.1">
    <property type="nucleotide sequence ID" value="NZ_CP072234.1"/>
</dbReference>
<reference evidence="1 2" key="1">
    <citation type="journal article" date="2019" name="Nat. Med.">
        <title>A library of human gut bacterial isolates paired with longitudinal multiomics data enables mechanistic microbiome research.</title>
        <authorList>
            <person name="Poyet M."/>
            <person name="Groussin M."/>
            <person name="Gibbons S.M."/>
            <person name="Avila-Pacheco J."/>
            <person name="Jiang X."/>
            <person name="Kearney S.M."/>
            <person name="Perrotta A.R."/>
            <person name="Berdy B."/>
            <person name="Zhao S."/>
            <person name="Lieberman T.D."/>
            <person name="Swanson P.K."/>
            <person name="Smith M."/>
            <person name="Roesemann S."/>
            <person name="Alexander J.E."/>
            <person name="Rich S.A."/>
            <person name="Livny J."/>
            <person name="Vlamakis H."/>
            <person name="Clish C."/>
            <person name="Bullock K."/>
            <person name="Deik A."/>
            <person name="Scott J."/>
            <person name="Pierce K.A."/>
            <person name="Xavier R.J."/>
            <person name="Alm E.J."/>
        </authorList>
    </citation>
    <scope>NUCLEOTIDE SEQUENCE [LARGE SCALE GENOMIC DNA]</scope>
    <source>
        <strain evidence="1 2">BIOML-A5</strain>
    </source>
</reference>
<proteinExistence type="predicted"/>
<accession>A0A380Z584</accession>
<evidence type="ECO:0000313" key="2">
    <source>
        <dbReference type="Proteomes" id="UP000441522"/>
    </source>
</evidence>
<evidence type="ECO:0000313" key="1">
    <source>
        <dbReference type="EMBL" id="KAB3853007.1"/>
    </source>
</evidence>
<dbReference type="Proteomes" id="UP000441522">
    <property type="component" value="Unassembled WGS sequence"/>
</dbReference>
<dbReference type="EMBL" id="WCWW01000050">
    <property type="protein sequence ID" value="KAB3853007.1"/>
    <property type="molecule type" value="Genomic_DNA"/>
</dbReference>